<evidence type="ECO:0008006" key="3">
    <source>
        <dbReference type="Google" id="ProtNLM"/>
    </source>
</evidence>
<dbReference type="EMBL" id="CAVLEF010000009">
    <property type="protein sequence ID" value="CAK1547470.1"/>
    <property type="molecule type" value="Genomic_DNA"/>
</dbReference>
<dbReference type="Proteomes" id="UP001497472">
    <property type="component" value="Unassembled WGS sequence"/>
</dbReference>
<reference evidence="1 2" key="1">
    <citation type="submission" date="2023-11" db="EMBL/GenBank/DDBJ databases">
        <authorList>
            <person name="Okamura Y."/>
        </authorList>
    </citation>
    <scope>NUCLEOTIDE SEQUENCE [LARGE SCALE GENOMIC DNA]</scope>
</reference>
<gene>
    <name evidence="1" type="ORF">LNINA_LOCUS6946</name>
</gene>
<protein>
    <recommendedName>
        <fullName evidence="3">Ribosomal protein S14</fullName>
    </recommendedName>
</protein>
<evidence type="ECO:0000313" key="2">
    <source>
        <dbReference type="Proteomes" id="UP001497472"/>
    </source>
</evidence>
<name>A0AAV1JG11_9NEOP</name>
<accession>A0AAV1JG11</accession>
<keyword evidence="2" id="KW-1185">Reference proteome</keyword>
<proteinExistence type="predicted"/>
<sequence>MDVNTILFTPSDSIKRRVCDSDKQRGSAIYRKKLKWELGKRLINEKRFYMIKLRVDNREPSEVVARRVSAMRRGEAALHERNTVFVDARGLRPMRLGASPARARRSRWCCASAARAKHKTPLSSNDARARFRIAYSYG</sequence>
<evidence type="ECO:0000313" key="1">
    <source>
        <dbReference type="EMBL" id="CAK1547470.1"/>
    </source>
</evidence>
<comment type="caution">
    <text evidence="1">The sequence shown here is derived from an EMBL/GenBank/DDBJ whole genome shotgun (WGS) entry which is preliminary data.</text>
</comment>
<dbReference type="AlphaFoldDB" id="A0AAV1JG11"/>
<organism evidence="1 2">
    <name type="scientific">Leptosia nina</name>
    <dbReference type="NCBI Taxonomy" id="320188"/>
    <lineage>
        <taxon>Eukaryota</taxon>
        <taxon>Metazoa</taxon>
        <taxon>Ecdysozoa</taxon>
        <taxon>Arthropoda</taxon>
        <taxon>Hexapoda</taxon>
        <taxon>Insecta</taxon>
        <taxon>Pterygota</taxon>
        <taxon>Neoptera</taxon>
        <taxon>Endopterygota</taxon>
        <taxon>Lepidoptera</taxon>
        <taxon>Glossata</taxon>
        <taxon>Ditrysia</taxon>
        <taxon>Papilionoidea</taxon>
        <taxon>Pieridae</taxon>
        <taxon>Pierinae</taxon>
        <taxon>Leptosia</taxon>
    </lineage>
</organism>